<dbReference type="Proteomes" id="UP000274097">
    <property type="component" value="Unassembled WGS sequence"/>
</dbReference>
<dbReference type="Proteomes" id="UP000278036">
    <property type="component" value="Unassembled WGS sequence"/>
</dbReference>
<dbReference type="InParanoid" id="A0A3A9JIL5"/>
<evidence type="ECO:0000259" key="1">
    <source>
        <dbReference type="Pfam" id="PF01575"/>
    </source>
</evidence>
<dbReference type="PANTHER" id="PTHR43437:SF3">
    <property type="entry name" value="HYDROXYACYL-THIOESTER DEHYDRATASE TYPE 2, MITOCHONDRIAL"/>
    <property type="match status" value="1"/>
</dbReference>
<name>A0A3A9JIL5_9PROT</name>
<dbReference type="CDD" id="cd03441">
    <property type="entry name" value="R_hydratase_like"/>
    <property type="match status" value="1"/>
</dbReference>
<dbReference type="GO" id="GO:0006633">
    <property type="term" value="P:fatty acid biosynthetic process"/>
    <property type="evidence" value="ECO:0007669"/>
    <property type="project" value="TreeGrafter"/>
</dbReference>
<dbReference type="EMBL" id="RFLX01000031">
    <property type="protein sequence ID" value="RMI17379.1"/>
    <property type="molecule type" value="Genomic_DNA"/>
</dbReference>
<reference evidence="2 5" key="1">
    <citation type="submission" date="2018-09" db="EMBL/GenBank/DDBJ databases">
        <title>Roseomonas sp. nov., isolated from feces of Tibetan antelopes in the Qinghai-Tibet plateau, China.</title>
        <authorList>
            <person name="Tian Z."/>
        </authorList>
    </citation>
    <scope>NUCLEOTIDE SEQUENCE [LARGE SCALE GENOMIC DNA]</scope>
    <source>
        <strain evidence="3 4">Z23</strain>
        <strain evidence="2 5">Z24</strain>
    </source>
</reference>
<organism evidence="2 5">
    <name type="scientific">Teichococcus wenyumeiae</name>
    <dbReference type="NCBI Taxonomy" id="2478470"/>
    <lineage>
        <taxon>Bacteria</taxon>
        <taxon>Pseudomonadati</taxon>
        <taxon>Pseudomonadota</taxon>
        <taxon>Alphaproteobacteria</taxon>
        <taxon>Acetobacterales</taxon>
        <taxon>Roseomonadaceae</taxon>
        <taxon>Roseomonas</taxon>
    </lineage>
</organism>
<evidence type="ECO:0000313" key="3">
    <source>
        <dbReference type="EMBL" id="RMI17379.1"/>
    </source>
</evidence>
<dbReference type="InterPro" id="IPR050965">
    <property type="entry name" value="UPF0336/Enoyl-CoA_hydratase"/>
</dbReference>
<accession>A0A3A9JIL5</accession>
<proteinExistence type="predicted"/>
<gene>
    <name evidence="2" type="ORF">D6Z83_08550</name>
    <name evidence="3" type="ORF">EBE87_22920</name>
</gene>
<dbReference type="InterPro" id="IPR029069">
    <property type="entry name" value="HotDog_dom_sf"/>
</dbReference>
<feature type="domain" description="MaoC-like" evidence="1">
    <location>
        <begin position="13"/>
        <end position="91"/>
    </location>
</feature>
<dbReference type="SUPFAM" id="SSF54637">
    <property type="entry name" value="Thioesterase/thiol ester dehydrase-isomerase"/>
    <property type="match status" value="1"/>
</dbReference>
<protein>
    <submittedName>
        <fullName evidence="2">Acyl dehydratase</fullName>
    </submittedName>
</protein>
<comment type="caution">
    <text evidence="2">The sequence shown here is derived from an EMBL/GenBank/DDBJ whole genome shotgun (WGS) entry which is preliminary data.</text>
</comment>
<dbReference type="RefSeq" id="WP_120637920.1">
    <property type="nucleotide sequence ID" value="NZ_RAQU01000038.1"/>
</dbReference>
<dbReference type="GO" id="GO:0019171">
    <property type="term" value="F:(3R)-hydroxyacyl-[acyl-carrier-protein] dehydratase activity"/>
    <property type="evidence" value="ECO:0007669"/>
    <property type="project" value="TreeGrafter"/>
</dbReference>
<evidence type="ECO:0000313" key="2">
    <source>
        <dbReference type="EMBL" id="RKK04623.1"/>
    </source>
</evidence>
<dbReference type="InterPro" id="IPR002539">
    <property type="entry name" value="MaoC-like_dom"/>
</dbReference>
<dbReference type="OrthoDB" id="9796589at2"/>
<dbReference type="EMBL" id="RAQU01000038">
    <property type="protein sequence ID" value="RKK04623.1"/>
    <property type="molecule type" value="Genomic_DNA"/>
</dbReference>
<dbReference type="Gene3D" id="3.10.129.10">
    <property type="entry name" value="Hotdog Thioesterase"/>
    <property type="match status" value="1"/>
</dbReference>
<evidence type="ECO:0000313" key="5">
    <source>
        <dbReference type="Proteomes" id="UP000278036"/>
    </source>
</evidence>
<sequence length="127" mass="13524">MSTALAPLPLVSRVIGRDEILAYAEITGDFNPVHVDEAFAAATPFGKPIAHGMLSLNLLWQSLRRGLGTAVPVSLDIRFVRPVLSGTRVTAGGTAREDGPGYDVWVRDEGGEPVMVGTAIPMQESRP</sequence>
<evidence type="ECO:0000313" key="4">
    <source>
        <dbReference type="Proteomes" id="UP000274097"/>
    </source>
</evidence>
<dbReference type="PANTHER" id="PTHR43437">
    <property type="entry name" value="HYDROXYACYL-THIOESTER DEHYDRATASE TYPE 2, MITOCHONDRIAL-RELATED"/>
    <property type="match status" value="1"/>
</dbReference>
<dbReference type="AlphaFoldDB" id="A0A3A9JIL5"/>
<keyword evidence="4" id="KW-1185">Reference proteome</keyword>
<dbReference type="Pfam" id="PF01575">
    <property type="entry name" value="MaoC_dehydratas"/>
    <property type="match status" value="1"/>
</dbReference>